<dbReference type="PANTHER" id="PTHR16453">
    <property type="entry name" value="WD40 DOMAIN-CONTAINING PROTEIN MIO FAMILY MEMBER"/>
    <property type="match status" value="1"/>
</dbReference>
<evidence type="ECO:0000313" key="4">
    <source>
        <dbReference type="Proteomes" id="UP001153321"/>
    </source>
</evidence>
<feature type="domain" description="MIOS-like alpha-solenoid" evidence="2">
    <location>
        <begin position="414"/>
        <end position="643"/>
    </location>
</feature>
<dbReference type="Pfam" id="PF21719">
    <property type="entry name" value="MIOS_a-sol"/>
    <property type="match status" value="1"/>
</dbReference>
<keyword evidence="4" id="KW-1185">Reference proteome</keyword>
<accession>A0A9P0I2C1</accession>
<evidence type="ECO:0000313" key="3">
    <source>
        <dbReference type="EMBL" id="CAH1638443.1"/>
    </source>
</evidence>
<dbReference type="GO" id="GO:1904263">
    <property type="term" value="P:positive regulation of TORC1 signaling"/>
    <property type="evidence" value="ECO:0007669"/>
    <property type="project" value="TreeGrafter"/>
</dbReference>
<reference evidence="3" key="1">
    <citation type="submission" date="2022-02" db="EMBL/GenBank/DDBJ databases">
        <authorList>
            <person name="King R."/>
        </authorList>
    </citation>
    <scope>NUCLEOTIDE SEQUENCE</scope>
</reference>
<gene>
    <name evidence="3" type="ORF">SPLIT_LOCUS3801</name>
</gene>
<feature type="region of interest" description="Disordered" evidence="1">
    <location>
        <begin position="834"/>
        <end position="854"/>
    </location>
</feature>
<dbReference type="Proteomes" id="UP001153321">
    <property type="component" value="Chromosome 17"/>
</dbReference>
<dbReference type="Pfam" id="PF21720">
    <property type="entry name" value="MIOS_WD40"/>
    <property type="match status" value="1"/>
</dbReference>
<sequence length="966" mass="105419">MMSGVKLEVLWSPVHHDKFILWGPDITLYEVSRIKEIEKKTTFTPVSSTRGATVLASQSASGVRCVDISAIPEQPEPLLALGYANGRVALTTLKQTYDPLGLVGREFSPRYPRLCNSVSWSHMETNMLAVAMEKNRSDHCILIWDVYRGSILSEEAKVTDAASSSSVTEAPRPLAEMGLSETAHCVTWANFSNRTLIASMNLKYIKIFDLRDLSSKAVNMTTTRYCYGVSAEPCGGYQIASRGEGVACVWDARALQRPLLTLQHPRPLAQLQWCPTRRNLLVSLQRDSSALRVYDIQQATSDNKVNMSDSALVGQAVEAELEEQSTPGPSVIERDVTVGSAPAAPLVAFSWHPAHEARLLAVCATGALVDYTVCERVTVSWGGEGSLVWTGGGGALRLMRDDFYAAIKDISYVMKRRAQTDYGLKPDLWQNADLADDDALSGLWHFLALSKSLVEDGCIRNSPWKHPGVRTVLRSVGDGGYRSEIVPSLLPDLPNRRVTMYRSAERTRALQLCGWGWGWENALAGVERAEAEGTPCRAAALAAFQLRVRTALDVLARAQSPLLRVVALALAGLSDERLWREALGTAAAALPDPYLRALLRFLAASAPAHPHHHPPPPHQPDFAAVLNETEMRLEDRVAFACMFLSDGALHEYVAATSAALAARGELGGVLLTGASLDALPLLQRWLEATGDVQSVALVAARCFTPDLLKDPRTTNWLDSYRSVLDSWQLWWARCALDTWVCGAPAADWAPAAPADWRPVGGRGGRYVTVSLGAQLPQRAGQLAAVVGALCAGHVGVWRPRRRLGARRARRLGAGRRARAARRLRGVHVLRQVRGRAAGPRAPARRLHAPPAARRQDEANLVVSELPQAAAPLRRVLAARGHGRGGRRRGRGRGGGGGRLRLVVQLVRRLQARRTCATSHQLVQGAHGVPGQFVQLSLRHAGPARQALVTANYTLCLYELELLQFMW</sequence>
<protein>
    <recommendedName>
        <fullName evidence="2">MIOS-like alpha-solenoid domain-containing protein</fullName>
    </recommendedName>
</protein>
<dbReference type="GO" id="GO:0005737">
    <property type="term" value="C:cytoplasm"/>
    <property type="evidence" value="ECO:0007669"/>
    <property type="project" value="TreeGrafter"/>
</dbReference>
<dbReference type="InterPro" id="IPR036322">
    <property type="entry name" value="WD40_repeat_dom_sf"/>
</dbReference>
<organism evidence="3 4">
    <name type="scientific">Spodoptera littoralis</name>
    <name type="common">Egyptian cotton leafworm</name>
    <dbReference type="NCBI Taxonomy" id="7109"/>
    <lineage>
        <taxon>Eukaryota</taxon>
        <taxon>Metazoa</taxon>
        <taxon>Ecdysozoa</taxon>
        <taxon>Arthropoda</taxon>
        <taxon>Hexapoda</taxon>
        <taxon>Insecta</taxon>
        <taxon>Pterygota</taxon>
        <taxon>Neoptera</taxon>
        <taxon>Endopterygota</taxon>
        <taxon>Lepidoptera</taxon>
        <taxon>Glossata</taxon>
        <taxon>Ditrysia</taxon>
        <taxon>Noctuoidea</taxon>
        <taxon>Noctuidae</taxon>
        <taxon>Amphipyrinae</taxon>
        <taxon>Spodoptera</taxon>
    </lineage>
</organism>
<dbReference type="InterPro" id="IPR015943">
    <property type="entry name" value="WD40/YVTN_repeat-like_dom_sf"/>
</dbReference>
<dbReference type="EMBL" id="LR824548">
    <property type="protein sequence ID" value="CAH1638443.1"/>
    <property type="molecule type" value="Genomic_DNA"/>
</dbReference>
<dbReference type="SUPFAM" id="SSF50978">
    <property type="entry name" value="WD40 repeat-like"/>
    <property type="match status" value="1"/>
</dbReference>
<dbReference type="InterPro" id="IPR049092">
    <property type="entry name" value="MIOS_a-sol"/>
</dbReference>
<evidence type="ECO:0000256" key="1">
    <source>
        <dbReference type="SAM" id="MobiDB-lite"/>
    </source>
</evidence>
<dbReference type="InterPro" id="IPR037593">
    <property type="entry name" value="MIOS/Sea4"/>
</dbReference>
<dbReference type="GO" id="GO:0034198">
    <property type="term" value="P:cellular response to amino acid starvation"/>
    <property type="evidence" value="ECO:0007669"/>
    <property type="project" value="TreeGrafter"/>
</dbReference>
<dbReference type="AlphaFoldDB" id="A0A9P0I2C1"/>
<dbReference type="Gene3D" id="2.130.10.10">
    <property type="entry name" value="YVTN repeat-like/Quinoprotein amine dehydrogenase"/>
    <property type="match status" value="1"/>
</dbReference>
<evidence type="ECO:0000259" key="2">
    <source>
        <dbReference type="Pfam" id="PF21719"/>
    </source>
</evidence>
<name>A0A9P0I2C1_SPOLI</name>
<proteinExistence type="predicted"/>
<dbReference type="PANTHER" id="PTHR16453:SF9">
    <property type="entry name" value="GATOR COMPLEX PROTEIN MIOS"/>
    <property type="match status" value="1"/>
</dbReference>